<reference evidence="2 3" key="1">
    <citation type="submission" date="2018-08" db="EMBL/GenBank/DDBJ databases">
        <authorList>
            <person name="Laetsch R D."/>
            <person name="Stevens L."/>
            <person name="Kumar S."/>
            <person name="Blaxter L. M."/>
        </authorList>
    </citation>
    <scope>NUCLEOTIDE SEQUENCE [LARGE SCALE GENOMIC DNA]</scope>
</reference>
<name>A0A3P6T8V8_LITSI</name>
<dbReference type="STRING" id="42156.A0A3P6T8V8"/>
<evidence type="ECO:0000313" key="3">
    <source>
        <dbReference type="Proteomes" id="UP000277928"/>
    </source>
</evidence>
<keyword evidence="1" id="KW-0812">Transmembrane</keyword>
<keyword evidence="3" id="KW-1185">Reference proteome</keyword>
<evidence type="ECO:0000313" key="2">
    <source>
        <dbReference type="EMBL" id="VDK79343.1"/>
    </source>
</evidence>
<dbReference type="Proteomes" id="UP000277928">
    <property type="component" value="Unassembled WGS sequence"/>
</dbReference>
<feature type="transmembrane region" description="Helical" evidence="1">
    <location>
        <begin position="103"/>
        <end position="122"/>
    </location>
</feature>
<evidence type="ECO:0000256" key="1">
    <source>
        <dbReference type="SAM" id="Phobius"/>
    </source>
</evidence>
<organism evidence="2 3">
    <name type="scientific">Litomosoides sigmodontis</name>
    <name type="common">Filarial nematode worm</name>
    <dbReference type="NCBI Taxonomy" id="42156"/>
    <lineage>
        <taxon>Eukaryota</taxon>
        <taxon>Metazoa</taxon>
        <taxon>Ecdysozoa</taxon>
        <taxon>Nematoda</taxon>
        <taxon>Chromadorea</taxon>
        <taxon>Rhabditida</taxon>
        <taxon>Spirurina</taxon>
        <taxon>Spiruromorpha</taxon>
        <taxon>Filarioidea</taxon>
        <taxon>Onchocercidae</taxon>
        <taxon>Litomosoides</taxon>
    </lineage>
</organism>
<dbReference type="AlphaFoldDB" id="A0A3P6T8V8"/>
<sequence length="173" mass="20518">MNCVPRIDLTGTKLIHPQHFWERRIEGSVAAILKNNVIIQRRYLPAKLQRWGKKWGEKVDLYGVANCRSNQKSANLIPKFSIFGIYIYWSKDLVLREEMLHCWITSIFFILGFISVTANCNLQSDRFDRQDRDYRPLQFGKRDGYRPLQFGKKSFRPLQFGKRDMGEAPDYFY</sequence>
<accession>A0A3P6T8V8</accession>
<protein>
    <submittedName>
        <fullName evidence="2">Uncharacterized protein</fullName>
    </submittedName>
</protein>
<gene>
    <name evidence="2" type="ORF">NLS_LOCUS4474</name>
</gene>
<dbReference type="OrthoDB" id="5771254at2759"/>
<dbReference type="EMBL" id="UYRX01000288">
    <property type="protein sequence ID" value="VDK79343.1"/>
    <property type="molecule type" value="Genomic_DNA"/>
</dbReference>
<keyword evidence="1" id="KW-0472">Membrane</keyword>
<proteinExistence type="predicted"/>
<keyword evidence="1" id="KW-1133">Transmembrane helix</keyword>